<gene>
    <name evidence="2" type="ORF">GCM10011396_07840</name>
</gene>
<feature type="coiled-coil region" evidence="1">
    <location>
        <begin position="51"/>
        <end position="82"/>
    </location>
</feature>
<evidence type="ECO:0000256" key="1">
    <source>
        <dbReference type="SAM" id="Coils"/>
    </source>
</evidence>
<protein>
    <recommendedName>
        <fullName evidence="4">DUF1800 domain-containing protein</fullName>
    </recommendedName>
</protein>
<comment type="caution">
    <text evidence="2">The sequence shown here is derived from an EMBL/GenBank/DDBJ whole genome shotgun (WGS) entry which is preliminary data.</text>
</comment>
<dbReference type="AlphaFoldDB" id="A0A916XDV8"/>
<reference evidence="2" key="2">
    <citation type="submission" date="2020-09" db="EMBL/GenBank/DDBJ databases">
        <authorList>
            <person name="Sun Q."/>
            <person name="Zhou Y."/>
        </authorList>
    </citation>
    <scope>NUCLEOTIDE SEQUENCE</scope>
    <source>
        <strain evidence="2">CGMCC 1.10998</strain>
    </source>
</reference>
<proteinExistence type="predicted"/>
<evidence type="ECO:0000313" key="2">
    <source>
        <dbReference type="EMBL" id="GGC63328.1"/>
    </source>
</evidence>
<evidence type="ECO:0000313" key="3">
    <source>
        <dbReference type="Proteomes" id="UP000637423"/>
    </source>
</evidence>
<keyword evidence="1" id="KW-0175">Coiled coil</keyword>
<dbReference type="InterPro" id="IPR014917">
    <property type="entry name" value="DUF1800"/>
</dbReference>
<sequence length="475" mass="53527">MSNALNRISWGVASSTMQQAEALGYQRYLEQQLHPGAARLPEQVQAQIAAMTISQRTVEQLNQELEQRRKDADAIANDDEKKTAQQAYQQELNRLARESATRSLLRALYSPNQLQEQMTWFWMNHFNVHQGKSNIRLLVSDYEEKAIRPHALGKFRDLLSATLHHPAMIRYLDNEQNAVNRINENYARELMELHTLGVNGGYSQRDVQEMARILTGVGVNMGSNTPNVKKELQGQYVHQGLFEFNPNRHDYGNKQLMGQTIRGRGPAEVDEAIDKLSRHPATAHFVSRKLAVYFVADEPPAALVEAMAQTFLKTDGDIAATLQTMFASPEFTQSLGRKFKDPVHYVVSAVRLAYDDKVILNAGPMLNWLNRMGEPLYGRQTPDGYPLTEASWASPGQMNTRFEIAKAIGSGNAGLFKTDGPQPQERAAFPQLSNALYYQSLQKTLSPATRQVLDQASSPQEWNTFLLSSPELMHR</sequence>
<dbReference type="EMBL" id="BMED01000001">
    <property type="protein sequence ID" value="GGC63328.1"/>
    <property type="molecule type" value="Genomic_DNA"/>
</dbReference>
<evidence type="ECO:0008006" key="4">
    <source>
        <dbReference type="Google" id="ProtNLM"/>
    </source>
</evidence>
<dbReference type="Proteomes" id="UP000637423">
    <property type="component" value="Unassembled WGS sequence"/>
</dbReference>
<keyword evidence="3" id="KW-1185">Reference proteome</keyword>
<organism evidence="2 3">
    <name type="scientific">Undibacterium terreum</name>
    <dbReference type="NCBI Taxonomy" id="1224302"/>
    <lineage>
        <taxon>Bacteria</taxon>
        <taxon>Pseudomonadati</taxon>
        <taxon>Pseudomonadota</taxon>
        <taxon>Betaproteobacteria</taxon>
        <taxon>Burkholderiales</taxon>
        <taxon>Oxalobacteraceae</taxon>
        <taxon>Undibacterium</taxon>
    </lineage>
</organism>
<reference evidence="2" key="1">
    <citation type="journal article" date="2014" name="Int. J. Syst. Evol. Microbiol.">
        <title>Complete genome sequence of Corynebacterium casei LMG S-19264T (=DSM 44701T), isolated from a smear-ripened cheese.</title>
        <authorList>
            <consortium name="US DOE Joint Genome Institute (JGI-PGF)"/>
            <person name="Walter F."/>
            <person name="Albersmeier A."/>
            <person name="Kalinowski J."/>
            <person name="Ruckert C."/>
        </authorList>
    </citation>
    <scope>NUCLEOTIDE SEQUENCE</scope>
    <source>
        <strain evidence="2">CGMCC 1.10998</strain>
    </source>
</reference>
<accession>A0A916XDV8</accession>
<dbReference type="Pfam" id="PF08811">
    <property type="entry name" value="DUF1800"/>
    <property type="match status" value="1"/>
</dbReference>
<name>A0A916XDV8_9BURK</name>